<evidence type="ECO:0000256" key="5">
    <source>
        <dbReference type="ARBA" id="ARBA00022801"/>
    </source>
</evidence>
<keyword evidence="10" id="KW-1185">Reference proteome</keyword>
<dbReference type="EMBL" id="KI397142">
    <property type="protein sequence ID" value="ERM96309.1"/>
    <property type="molecule type" value="Genomic_DNA"/>
</dbReference>
<dbReference type="AlphaFoldDB" id="W1NM23"/>
<evidence type="ECO:0000256" key="1">
    <source>
        <dbReference type="ARBA" id="ARBA00001255"/>
    </source>
</evidence>
<dbReference type="EC" id="3.2.1.22" evidence="3"/>
<dbReference type="STRING" id="13333.W1NM23"/>
<keyword evidence="6" id="KW-1015">Disulfide bond</keyword>
<evidence type="ECO:0000313" key="9">
    <source>
        <dbReference type="EMBL" id="ERM96309.1"/>
    </source>
</evidence>
<proteinExistence type="inferred from homology"/>
<dbReference type="GO" id="GO:0005975">
    <property type="term" value="P:carbohydrate metabolic process"/>
    <property type="evidence" value="ECO:0007669"/>
    <property type="project" value="InterPro"/>
</dbReference>
<dbReference type="InterPro" id="IPR013785">
    <property type="entry name" value="Aldolase_TIM"/>
</dbReference>
<dbReference type="PANTHER" id="PTHR11452:SF33">
    <property type="entry name" value="ALPHA-GALACTOSIDASE 2"/>
    <property type="match status" value="1"/>
</dbReference>
<dbReference type="InterPro" id="IPR002241">
    <property type="entry name" value="Glyco_hydro_27"/>
</dbReference>
<dbReference type="Gramene" id="ERM96309">
    <property type="protein sequence ID" value="ERM96309"/>
    <property type="gene ID" value="AMTR_s00001p00188360"/>
</dbReference>
<feature type="domain" description="Alpha galactosidase C-terminal" evidence="8">
    <location>
        <begin position="46"/>
        <end position="122"/>
    </location>
</feature>
<dbReference type="Gene3D" id="2.60.40.1180">
    <property type="entry name" value="Golgi alpha-mannosidase II"/>
    <property type="match status" value="1"/>
</dbReference>
<evidence type="ECO:0000256" key="7">
    <source>
        <dbReference type="ARBA" id="ARBA00023295"/>
    </source>
</evidence>
<protein>
    <recommendedName>
        <fullName evidence="3">alpha-galactosidase</fullName>
        <ecNumber evidence="3">3.2.1.22</ecNumber>
    </recommendedName>
</protein>
<comment type="similarity">
    <text evidence="2">Belongs to the glycosyl hydrolase 27 family.</text>
</comment>
<evidence type="ECO:0000256" key="3">
    <source>
        <dbReference type="ARBA" id="ARBA00012755"/>
    </source>
</evidence>
<gene>
    <name evidence="9" type="ORF">AMTR_s00001p00188360</name>
</gene>
<organism evidence="9 10">
    <name type="scientific">Amborella trichopoda</name>
    <dbReference type="NCBI Taxonomy" id="13333"/>
    <lineage>
        <taxon>Eukaryota</taxon>
        <taxon>Viridiplantae</taxon>
        <taxon>Streptophyta</taxon>
        <taxon>Embryophyta</taxon>
        <taxon>Tracheophyta</taxon>
        <taxon>Spermatophyta</taxon>
        <taxon>Magnoliopsida</taxon>
        <taxon>Amborellales</taxon>
        <taxon>Amborellaceae</taxon>
        <taxon>Amborella</taxon>
    </lineage>
</organism>
<dbReference type="Gene3D" id="3.20.20.70">
    <property type="entry name" value="Aldolase class I"/>
    <property type="match status" value="1"/>
</dbReference>
<evidence type="ECO:0000256" key="4">
    <source>
        <dbReference type="ARBA" id="ARBA00022729"/>
    </source>
</evidence>
<dbReference type="SUPFAM" id="SSF51011">
    <property type="entry name" value="Glycosyl hydrolase domain"/>
    <property type="match status" value="1"/>
</dbReference>
<accession>W1NM23</accession>
<dbReference type="HOGENOM" id="CLU_164273_0_0_1"/>
<name>W1NM23_AMBTC</name>
<evidence type="ECO:0000313" key="10">
    <source>
        <dbReference type="Proteomes" id="UP000017836"/>
    </source>
</evidence>
<dbReference type="Pfam" id="PF17801">
    <property type="entry name" value="Melibiase_C"/>
    <property type="match status" value="1"/>
</dbReference>
<sequence length="123" mass="13982">MKGPLLIGYDVRTKDEVTYGIPTNKEIIVVNQDKLGIQGHKVMRVGDFEVWVGPLSYSRVDVLMLNKGNTTTNITTNYIDVGLNLFKPVYVRDLWKHNYLPSIYRGSLTAEVKPHDCRVFVLA</sequence>
<dbReference type="FunFam" id="2.60.40.1180:FF:000008">
    <property type="entry name" value="Alpha-galactosidase"/>
    <property type="match status" value="1"/>
</dbReference>
<dbReference type="PANTHER" id="PTHR11452">
    <property type="entry name" value="ALPHA-GALACTOSIDASE/ALPHA-N-ACETYLGALACTOSAMINIDASE"/>
    <property type="match status" value="1"/>
</dbReference>
<dbReference type="InterPro" id="IPR041233">
    <property type="entry name" value="Melibiase_C"/>
</dbReference>
<dbReference type="Proteomes" id="UP000017836">
    <property type="component" value="Unassembled WGS sequence"/>
</dbReference>
<keyword evidence="5" id="KW-0378">Hydrolase</keyword>
<reference evidence="10" key="1">
    <citation type="journal article" date="2013" name="Science">
        <title>The Amborella genome and the evolution of flowering plants.</title>
        <authorList>
            <consortium name="Amborella Genome Project"/>
        </authorList>
    </citation>
    <scope>NUCLEOTIDE SEQUENCE [LARGE SCALE GENOMIC DNA]</scope>
</reference>
<keyword evidence="4" id="KW-0732">Signal</keyword>
<dbReference type="OMA" id="ITANWND"/>
<dbReference type="InterPro" id="IPR013780">
    <property type="entry name" value="Glyco_hydro_b"/>
</dbReference>
<comment type="catalytic activity">
    <reaction evidence="1">
        <text>Hydrolysis of terminal, non-reducing alpha-D-galactose residues in alpha-D-galactosides, including galactose oligosaccharides, galactomannans and galactolipids.</text>
        <dbReference type="EC" id="3.2.1.22"/>
    </reaction>
</comment>
<dbReference type="eggNOG" id="KOG2366">
    <property type="taxonomic scope" value="Eukaryota"/>
</dbReference>
<keyword evidence="7" id="KW-0326">Glycosidase</keyword>
<evidence type="ECO:0000256" key="2">
    <source>
        <dbReference type="ARBA" id="ARBA00009743"/>
    </source>
</evidence>
<evidence type="ECO:0000259" key="8">
    <source>
        <dbReference type="Pfam" id="PF17801"/>
    </source>
</evidence>
<dbReference type="GO" id="GO:0004557">
    <property type="term" value="F:alpha-galactosidase activity"/>
    <property type="evidence" value="ECO:0007669"/>
    <property type="project" value="UniProtKB-EC"/>
</dbReference>
<evidence type="ECO:0000256" key="6">
    <source>
        <dbReference type="ARBA" id="ARBA00023157"/>
    </source>
</evidence>